<name>A0AAE3XK79_9BACT</name>
<evidence type="ECO:0000313" key="1">
    <source>
        <dbReference type="EMBL" id="MDR6237524.1"/>
    </source>
</evidence>
<proteinExistence type="predicted"/>
<dbReference type="RefSeq" id="WP_309936988.1">
    <property type="nucleotide sequence ID" value="NZ_AP025305.1"/>
</dbReference>
<keyword evidence="2" id="KW-1185">Reference proteome</keyword>
<gene>
    <name evidence="1" type="ORF">HNQ88_000500</name>
</gene>
<dbReference type="EMBL" id="JAVDQD010000001">
    <property type="protein sequence ID" value="MDR6237524.1"/>
    <property type="molecule type" value="Genomic_DNA"/>
</dbReference>
<organism evidence="1 2">
    <name type="scientific">Aureibacter tunicatorum</name>
    <dbReference type="NCBI Taxonomy" id="866807"/>
    <lineage>
        <taxon>Bacteria</taxon>
        <taxon>Pseudomonadati</taxon>
        <taxon>Bacteroidota</taxon>
        <taxon>Cytophagia</taxon>
        <taxon>Cytophagales</taxon>
        <taxon>Persicobacteraceae</taxon>
        <taxon>Aureibacter</taxon>
    </lineage>
</organism>
<comment type="caution">
    <text evidence="1">The sequence shown here is derived from an EMBL/GenBank/DDBJ whole genome shotgun (WGS) entry which is preliminary data.</text>
</comment>
<reference evidence="1" key="1">
    <citation type="submission" date="2023-07" db="EMBL/GenBank/DDBJ databases">
        <title>Genomic Encyclopedia of Type Strains, Phase IV (KMG-IV): sequencing the most valuable type-strain genomes for metagenomic binning, comparative biology and taxonomic classification.</title>
        <authorList>
            <person name="Goeker M."/>
        </authorList>
    </citation>
    <scope>NUCLEOTIDE SEQUENCE</scope>
    <source>
        <strain evidence="1">DSM 26174</strain>
    </source>
</reference>
<dbReference type="Proteomes" id="UP001185092">
    <property type="component" value="Unassembled WGS sequence"/>
</dbReference>
<accession>A0AAE3XK79</accession>
<protein>
    <submittedName>
        <fullName evidence="1">Uncharacterized membrane protein YjjB (DUF3815 family)</fullName>
    </submittedName>
</protein>
<sequence length="77" mass="8651">MSDKKMGKTEESVNVSLRLKRKSIDRIEKVSELLHTTNRTQAISTSLALAEAILKRFKDEPIVLLNPDGTKETITLV</sequence>
<evidence type="ECO:0000313" key="2">
    <source>
        <dbReference type="Proteomes" id="UP001185092"/>
    </source>
</evidence>
<dbReference type="AlphaFoldDB" id="A0AAE3XK79"/>